<dbReference type="Pfam" id="PF00072">
    <property type="entry name" value="Response_reg"/>
    <property type="match status" value="1"/>
</dbReference>
<evidence type="ECO:0000256" key="2">
    <source>
        <dbReference type="ARBA" id="ARBA00023125"/>
    </source>
</evidence>
<evidence type="ECO:0000259" key="6">
    <source>
        <dbReference type="PROSITE" id="PS01124"/>
    </source>
</evidence>
<dbReference type="CDD" id="cd17536">
    <property type="entry name" value="REC_YesN-like"/>
    <property type="match status" value="1"/>
</dbReference>
<evidence type="ECO:0000259" key="7">
    <source>
        <dbReference type="PROSITE" id="PS50110"/>
    </source>
</evidence>
<evidence type="ECO:0000313" key="9">
    <source>
        <dbReference type="Proteomes" id="UP000256977"/>
    </source>
</evidence>
<dbReference type="InterPro" id="IPR018060">
    <property type="entry name" value="HTH_AraC"/>
</dbReference>
<evidence type="ECO:0000256" key="3">
    <source>
        <dbReference type="ARBA" id="ARBA00023163"/>
    </source>
</evidence>
<dbReference type="PANTHER" id="PTHR43280:SF28">
    <property type="entry name" value="HTH-TYPE TRANSCRIPTIONAL ACTIVATOR RHAS"/>
    <property type="match status" value="1"/>
</dbReference>
<feature type="modified residue" description="4-aspartylphosphate" evidence="4">
    <location>
        <position position="55"/>
    </location>
</feature>
<dbReference type="PROSITE" id="PS01124">
    <property type="entry name" value="HTH_ARAC_FAMILY_2"/>
    <property type="match status" value="1"/>
</dbReference>
<dbReference type="InterPro" id="IPR020449">
    <property type="entry name" value="Tscrpt_reg_AraC-type_HTH"/>
</dbReference>
<sequence>MKRMLIVDDEPFIVSGLYEFMMLESGLELDVYKAYSADEAIGWLQRTKMDIVVTDIRMPGMSGLKLLSWIKARWPYCKVILLTGHDAFDYVYEAIRYDGVRYLLKTEGYEAILEMVQGAIAEIDETHRMEDLIATADRQLKLALPLLHRELVYKLLRGERMTEERRVRRFEQLELPMDPRRELRLLLARMELTDNEGDDVDRDENGFRINLVLERYMGDKYAQAFLVWEDGTLVWLLQPAAFESKPPSDALLASESESSSGSSSVPSDESGEAFQLKGNLELALETCEETLGVSVHFLLDDRRVRWEEAADRLAALRKEIAGLSAIEGRGSIAGYADSASFMPKTRVHDVALLQVKKLDLLGNLLESGQRKPFFELLEEIVRSAEHAIAADQQHAALGVYYPLSLALLAHVHDWQMEDKLNSLRESDTKIVHNPSLAPDRAGEVLRQLAELLFDWRQSEKDSRVDSVILFLQQYVQEHLGEDLSLVVLAELSRLNPSYLSRLFKKATGINLNAYIQEARLGKAMELLRQPDYKVYEIAKLSGYEYAPYFTKIFRKALGMSPQQYRDLHAASSGPDDHR</sequence>
<dbReference type="GO" id="GO:0043565">
    <property type="term" value="F:sequence-specific DNA binding"/>
    <property type="evidence" value="ECO:0007669"/>
    <property type="project" value="InterPro"/>
</dbReference>
<dbReference type="SUPFAM" id="SSF46689">
    <property type="entry name" value="Homeodomain-like"/>
    <property type="match status" value="2"/>
</dbReference>
<evidence type="ECO:0000313" key="8">
    <source>
        <dbReference type="EMBL" id="RED55001.1"/>
    </source>
</evidence>
<proteinExistence type="predicted"/>
<protein>
    <submittedName>
        <fullName evidence="8">Two-component system response regulator YesN</fullName>
    </submittedName>
</protein>
<accession>A0A3D9I042</accession>
<evidence type="ECO:0000256" key="4">
    <source>
        <dbReference type="PROSITE-ProRule" id="PRU00169"/>
    </source>
</evidence>
<gene>
    <name evidence="8" type="ORF">DFP98_1459</name>
</gene>
<feature type="domain" description="HTH araC/xylS-type" evidence="6">
    <location>
        <begin position="469"/>
        <end position="567"/>
    </location>
</feature>
<evidence type="ECO:0000256" key="5">
    <source>
        <dbReference type="SAM" id="MobiDB-lite"/>
    </source>
</evidence>
<reference evidence="8 9" key="1">
    <citation type="submission" date="2018-07" db="EMBL/GenBank/DDBJ databases">
        <title>Genomic Encyclopedia of Type Strains, Phase III (KMG-III): the genomes of soil and plant-associated and newly described type strains.</title>
        <authorList>
            <person name="Whitman W."/>
        </authorList>
    </citation>
    <scope>NUCLEOTIDE SEQUENCE [LARGE SCALE GENOMIC DNA]</scope>
    <source>
        <strain evidence="8 9">CECT 7287</strain>
    </source>
</reference>
<name>A0A3D9I042_9BACL</name>
<evidence type="ECO:0000256" key="1">
    <source>
        <dbReference type="ARBA" id="ARBA00023015"/>
    </source>
</evidence>
<dbReference type="SMART" id="SM00342">
    <property type="entry name" value="HTH_ARAC"/>
    <property type="match status" value="1"/>
</dbReference>
<keyword evidence="9" id="KW-1185">Reference proteome</keyword>
<keyword evidence="3" id="KW-0804">Transcription</keyword>
<feature type="region of interest" description="Disordered" evidence="5">
    <location>
        <begin position="247"/>
        <end position="271"/>
    </location>
</feature>
<dbReference type="PROSITE" id="PS50110">
    <property type="entry name" value="RESPONSE_REGULATORY"/>
    <property type="match status" value="1"/>
</dbReference>
<dbReference type="RefSeq" id="WP_116065301.1">
    <property type="nucleotide sequence ID" value="NZ_QRDZ01000045.1"/>
</dbReference>
<dbReference type="SMART" id="SM00448">
    <property type="entry name" value="REC"/>
    <property type="match status" value="1"/>
</dbReference>
<dbReference type="EMBL" id="QRDZ01000045">
    <property type="protein sequence ID" value="RED55001.1"/>
    <property type="molecule type" value="Genomic_DNA"/>
</dbReference>
<dbReference type="InterPro" id="IPR001789">
    <property type="entry name" value="Sig_transdc_resp-reg_receiver"/>
</dbReference>
<dbReference type="InterPro" id="IPR011006">
    <property type="entry name" value="CheY-like_superfamily"/>
</dbReference>
<dbReference type="AlphaFoldDB" id="A0A3D9I042"/>
<dbReference type="GO" id="GO:0003700">
    <property type="term" value="F:DNA-binding transcription factor activity"/>
    <property type="evidence" value="ECO:0007669"/>
    <property type="project" value="InterPro"/>
</dbReference>
<dbReference type="PRINTS" id="PR00032">
    <property type="entry name" value="HTHARAC"/>
</dbReference>
<dbReference type="GO" id="GO:0000160">
    <property type="term" value="P:phosphorelay signal transduction system"/>
    <property type="evidence" value="ECO:0007669"/>
    <property type="project" value="InterPro"/>
</dbReference>
<dbReference type="Proteomes" id="UP000256977">
    <property type="component" value="Unassembled WGS sequence"/>
</dbReference>
<dbReference type="PANTHER" id="PTHR43280">
    <property type="entry name" value="ARAC-FAMILY TRANSCRIPTIONAL REGULATOR"/>
    <property type="match status" value="1"/>
</dbReference>
<keyword evidence="1" id="KW-0805">Transcription regulation</keyword>
<feature type="domain" description="Response regulatory" evidence="7">
    <location>
        <begin position="3"/>
        <end position="120"/>
    </location>
</feature>
<keyword evidence="4" id="KW-0597">Phosphoprotein</keyword>
<keyword evidence="2" id="KW-0238">DNA-binding</keyword>
<organism evidence="8 9">
    <name type="scientific">Cohnella phaseoli</name>
    <dbReference type="NCBI Taxonomy" id="456490"/>
    <lineage>
        <taxon>Bacteria</taxon>
        <taxon>Bacillati</taxon>
        <taxon>Bacillota</taxon>
        <taxon>Bacilli</taxon>
        <taxon>Bacillales</taxon>
        <taxon>Paenibacillaceae</taxon>
        <taxon>Cohnella</taxon>
    </lineage>
</organism>
<dbReference type="Pfam" id="PF12833">
    <property type="entry name" value="HTH_18"/>
    <property type="match status" value="1"/>
</dbReference>
<dbReference type="InterPro" id="IPR009057">
    <property type="entry name" value="Homeodomain-like_sf"/>
</dbReference>
<feature type="compositionally biased region" description="Low complexity" evidence="5">
    <location>
        <begin position="247"/>
        <end position="268"/>
    </location>
</feature>
<dbReference type="OrthoDB" id="1736396at2"/>
<comment type="caution">
    <text evidence="8">The sequence shown here is derived from an EMBL/GenBank/DDBJ whole genome shotgun (WGS) entry which is preliminary data.</text>
</comment>
<dbReference type="Gene3D" id="1.10.10.60">
    <property type="entry name" value="Homeodomain-like"/>
    <property type="match status" value="2"/>
</dbReference>
<dbReference type="SUPFAM" id="SSF52172">
    <property type="entry name" value="CheY-like"/>
    <property type="match status" value="1"/>
</dbReference>
<dbReference type="Gene3D" id="3.40.50.2300">
    <property type="match status" value="1"/>
</dbReference>